<name>A0A6A7K5Z2_9FIRM</name>
<dbReference type="InterPro" id="IPR003697">
    <property type="entry name" value="Maf-like"/>
</dbReference>
<dbReference type="PANTHER" id="PTHR43213:SF5">
    <property type="entry name" value="BIFUNCTIONAL DTTP_UTP PYROPHOSPHATASE_METHYLTRANSFERASE PROTEIN-RELATED"/>
    <property type="match status" value="1"/>
</dbReference>
<dbReference type="EMBL" id="WHNX01000004">
    <property type="protein sequence ID" value="MPW24840.1"/>
    <property type="molecule type" value="Genomic_DNA"/>
</dbReference>
<comment type="caution">
    <text evidence="4">The sequence shown here is derived from an EMBL/GenBank/DDBJ whole genome shotgun (WGS) entry which is preliminary data.</text>
</comment>
<evidence type="ECO:0000313" key="4">
    <source>
        <dbReference type="EMBL" id="MPW24840.1"/>
    </source>
</evidence>
<sequence>MKKIILASASTRRKEILENLNLKFDIVKSDVCEKIDKFLSYEENVERIALDKALDVAGRTKDNVVIIAADTMVVNEALIGKPSSEQEAFCILRNLSGKVHQVITGVCVFSTEENRGIISHRKTKVKFAQLDDEMIWRYIKTGEMWDKAGAYAIQGLGSILVESIEGCYTNIVGLPTTLLREMLVEFDINIL</sequence>
<feature type="site" description="Important for substrate specificity" evidence="3">
    <location>
        <position position="154"/>
    </location>
</feature>
<keyword evidence="3" id="KW-0963">Cytoplasm</keyword>
<comment type="subcellular location">
    <subcellularLocation>
        <location evidence="3">Cytoplasm</location>
    </subcellularLocation>
</comment>
<dbReference type="GO" id="GO:0047429">
    <property type="term" value="F:nucleoside triphosphate diphosphatase activity"/>
    <property type="evidence" value="ECO:0007669"/>
    <property type="project" value="UniProtKB-EC"/>
</dbReference>
<feature type="site" description="Important for substrate specificity" evidence="3">
    <location>
        <position position="12"/>
    </location>
</feature>
<comment type="cofactor">
    <cofactor evidence="1 3">
        <name>a divalent metal cation</name>
        <dbReference type="ChEBI" id="CHEBI:60240"/>
    </cofactor>
</comment>
<dbReference type="NCBIfam" id="TIGR00172">
    <property type="entry name" value="maf"/>
    <property type="match status" value="1"/>
</dbReference>
<reference evidence="4 5" key="1">
    <citation type="submission" date="2019-10" db="EMBL/GenBank/DDBJ databases">
        <title>Alkalibaculum tamaniensis sp.nov., a new alkaliphilic acetogen, isolated on methoxylated aromatics from a mud volcano.</title>
        <authorList>
            <person name="Khomyakova M.A."/>
            <person name="Merkel A.Y."/>
            <person name="Bonch-Osmolovskaya E.A."/>
            <person name="Slobodkin A.I."/>
        </authorList>
    </citation>
    <scope>NUCLEOTIDE SEQUENCE [LARGE SCALE GENOMIC DNA]</scope>
    <source>
        <strain evidence="4 5">M08DMB</strain>
    </source>
</reference>
<keyword evidence="5" id="KW-1185">Reference proteome</keyword>
<protein>
    <recommendedName>
        <fullName evidence="3">dTTP/UTP pyrophosphatase</fullName>
        <shortName evidence="3">dTTPase/UTPase</shortName>
        <ecNumber evidence="3">3.6.1.9</ecNumber>
    </recommendedName>
    <alternativeName>
        <fullName evidence="3">Nucleoside triphosphate pyrophosphatase</fullName>
    </alternativeName>
    <alternativeName>
        <fullName evidence="3">Nucleotide pyrophosphatase</fullName>
        <shortName evidence="3">Nucleotide PPase</shortName>
    </alternativeName>
</protein>
<keyword evidence="2 3" id="KW-0378">Hydrolase</keyword>
<dbReference type="GO" id="GO:0005737">
    <property type="term" value="C:cytoplasm"/>
    <property type="evidence" value="ECO:0007669"/>
    <property type="project" value="UniProtKB-SubCell"/>
</dbReference>
<evidence type="ECO:0000313" key="5">
    <source>
        <dbReference type="Proteomes" id="UP000440004"/>
    </source>
</evidence>
<dbReference type="RefSeq" id="WP_152801721.1">
    <property type="nucleotide sequence ID" value="NZ_WHNX01000004.1"/>
</dbReference>
<evidence type="ECO:0000256" key="3">
    <source>
        <dbReference type="HAMAP-Rule" id="MF_00528"/>
    </source>
</evidence>
<keyword evidence="3" id="KW-0546">Nucleotide metabolism</keyword>
<feature type="active site" description="Proton acceptor" evidence="3">
    <location>
        <position position="70"/>
    </location>
</feature>
<dbReference type="SUPFAM" id="SSF52972">
    <property type="entry name" value="ITPase-like"/>
    <property type="match status" value="1"/>
</dbReference>
<evidence type="ECO:0000256" key="2">
    <source>
        <dbReference type="ARBA" id="ARBA00022801"/>
    </source>
</evidence>
<comment type="similarity">
    <text evidence="3">Belongs to the Maf family. YhdE subfamily.</text>
</comment>
<comment type="function">
    <text evidence="3">Nucleoside triphosphate pyrophosphatase that hydrolyzes dTTP and UTP. May have a dual role in cell division arrest and in preventing the incorporation of modified nucleotides into cellular nucleic acids.</text>
</comment>
<proteinExistence type="inferred from homology"/>
<dbReference type="GO" id="GO:0009117">
    <property type="term" value="P:nucleotide metabolic process"/>
    <property type="evidence" value="ECO:0007669"/>
    <property type="project" value="UniProtKB-KW"/>
</dbReference>
<dbReference type="Proteomes" id="UP000440004">
    <property type="component" value="Unassembled WGS sequence"/>
</dbReference>
<comment type="caution">
    <text evidence="3">Lacks conserved residue(s) required for the propagation of feature annotation.</text>
</comment>
<gene>
    <name evidence="4" type="primary">maf</name>
    <name evidence="4" type="ORF">GC105_03420</name>
</gene>
<evidence type="ECO:0000256" key="1">
    <source>
        <dbReference type="ARBA" id="ARBA00001968"/>
    </source>
</evidence>
<dbReference type="PANTHER" id="PTHR43213">
    <property type="entry name" value="BIFUNCTIONAL DTTP/UTP PYROPHOSPHATASE/METHYLTRANSFERASE PROTEIN-RELATED"/>
    <property type="match status" value="1"/>
</dbReference>
<dbReference type="PIRSF" id="PIRSF006305">
    <property type="entry name" value="Maf"/>
    <property type="match status" value="1"/>
</dbReference>
<organism evidence="4 5">
    <name type="scientific">Alkalibaculum sporogenes</name>
    <dbReference type="NCBI Taxonomy" id="2655001"/>
    <lineage>
        <taxon>Bacteria</taxon>
        <taxon>Bacillati</taxon>
        <taxon>Bacillota</taxon>
        <taxon>Clostridia</taxon>
        <taxon>Eubacteriales</taxon>
        <taxon>Eubacteriaceae</taxon>
        <taxon>Alkalibaculum</taxon>
    </lineage>
</organism>
<feature type="site" description="Important for substrate specificity" evidence="3">
    <location>
        <position position="71"/>
    </location>
</feature>
<dbReference type="AlphaFoldDB" id="A0A6A7K5Z2"/>
<dbReference type="HAMAP" id="MF_00528">
    <property type="entry name" value="Maf"/>
    <property type="match status" value="1"/>
</dbReference>
<dbReference type="Gene3D" id="3.90.950.10">
    <property type="match status" value="1"/>
</dbReference>
<dbReference type="InterPro" id="IPR029001">
    <property type="entry name" value="ITPase-like_fam"/>
</dbReference>
<dbReference type="EC" id="3.6.1.9" evidence="3"/>
<accession>A0A6A7K5Z2</accession>
<comment type="catalytic activity">
    <reaction evidence="3">
        <text>dTTP + H2O = dTMP + diphosphate + H(+)</text>
        <dbReference type="Rhea" id="RHEA:28534"/>
        <dbReference type="ChEBI" id="CHEBI:15377"/>
        <dbReference type="ChEBI" id="CHEBI:15378"/>
        <dbReference type="ChEBI" id="CHEBI:33019"/>
        <dbReference type="ChEBI" id="CHEBI:37568"/>
        <dbReference type="ChEBI" id="CHEBI:63528"/>
        <dbReference type="EC" id="3.6.1.9"/>
    </reaction>
</comment>
<comment type="catalytic activity">
    <reaction evidence="3">
        <text>UTP + H2O = UMP + diphosphate + H(+)</text>
        <dbReference type="Rhea" id="RHEA:29395"/>
        <dbReference type="ChEBI" id="CHEBI:15377"/>
        <dbReference type="ChEBI" id="CHEBI:15378"/>
        <dbReference type="ChEBI" id="CHEBI:33019"/>
        <dbReference type="ChEBI" id="CHEBI:46398"/>
        <dbReference type="ChEBI" id="CHEBI:57865"/>
        <dbReference type="EC" id="3.6.1.9"/>
    </reaction>
</comment>
<dbReference type="Pfam" id="PF02545">
    <property type="entry name" value="Maf"/>
    <property type="match status" value="1"/>
</dbReference>
<dbReference type="CDD" id="cd00555">
    <property type="entry name" value="Maf"/>
    <property type="match status" value="1"/>
</dbReference>